<keyword evidence="2" id="KW-1185">Reference proteome</keyword>
<sequence>MLQHSPSHGMTSLRRVAAKRDLAAHIHISHHNDIIGGGRRGARGACAGLTAKVEGECAARRRRGRLAP</sequence>
<proteinExistence type="predicted"/>
<evidence type="ECO:0000313" key="1">
    <source>
        <dbReference type="EMBL" id="KAG7298019.1"/>
    </source>
</evidence>
<organism evidence="1 2">
    <name type="scientific">Plutella xylostella</name>
    <name type="common">Diamondback moth</name>
    <name type="synonym">Plutella maculipennis</name>
    <dbReference type="NCBI Taxonomy" id="51655"/>
    <lineage>
        <taxon>Eukaryota</taxon>
        <taxon>Metazoa</taxon>
        <taxon>Ecdysozoa</taxon>
        <taxon>Arthropoda</taxon>
        <taxon>Hexapoda</taxon>
        <taxon>Insecta</taxon>
        <taxon>Pterygota</taxon>
        <taxon>Neoptera</taxon>
        <taxon>Endopterygota</taxon>
        <taxon>Lepidoptera</taxon>
        <taxon>Glossata</taxon>
        <taxon>Ditrysia</taxon>
        <taxon>Yponomeutoidea</taxon>
        <taxon>Plutellidae</taxon>
        <taxon>Plutella</taxon>
    </lineage>
</organism>
<reference evidence="1 2" key="1">
    <citation type="submission" date="2021-06" db="EMBL/GenBank/DDBJ databases">
        <title>A haploid diamondback moth (Plutella xylostella L.) genome assembly resolves 31 chromosomes and identifies a diamide resistance mutation.</title>
        <authorList>
            <person name="Ward C.M."/>
            <person name="Perry K.D."/>
            <person name="Baker G."/>
            <person name="Powis K."/>
            <person name="Heckel D.G."/>
            <person name="Baxter S.W."/>
        </authorList>
    </citation>
    <scope>NUCLEOTIDE SEQUENCE [LARGE SCALE GENOMIC DNA]</scope>
    <source>
        <strain evidence="1 2">LV</strain>
        <tissue evidence="1">Single pupa</tissue>
    </source>
</reference>
<comment type="caution">
    <text evidence="1">The sequence shown here is derived from an EMBL/GenBank/DDBJ whole genome shotgun (WGS) entry which is preliminary data.</text>
</comment>
<evidence type="ECO:0000313" key="2">
    <source>
        <dbReference type="Proteomes" id="UP000823941"/>
    </source>
</evidence>
<protein>
    <submittedName>
        <fullName evidence="1">Uncharacterized protein</fullName>
    </submittedName>
</protein>
<dbReference type="Proteomes" id="UP000823941">
    <property type="component" value="Chromosome 25"/>
</dbReference>
<accession>A0ABQ7PYG6</accession>
<name>A0ABQ7PYG6_PLUXY</name>
<dbReference type="EMBL" id="JAHIBW010000025">
    <property type="protein sequence ID" value="KAG7298019.1"/>
    <property type="molecule type" value="Genomic_DNA"/>
</dbReference>
<gene>
    <name evidence="1" type="ORF">JYU34_018780</name>
</gene>